<reference evidence="2 3" key="1">
    <citation type="submission" date="2024-03" db="EMBL/GenBank/DDBJ databases">
        <title>A high-quality draft genome sequence of Diaporthe vaccinii, a causative agent of upright dieback and viscid rot disease in cranberry plants.</title>
        <authorList>
            <person name="Sarrasin M."/>
            <person name="Lang B.F."/>
            <person name="Burger G."/>
        </authorList>
    </citation>
    <scope>NUCLEOTIDE SEQUENCE [LARGE SCALE GENOMIC DNA]</scope>
    <source>
        <strain evidence="2 3">IS7</strain>
    </source>
</reference>
<accession>A0ABR4DTB9</accession>
<comment type="caution">
    <text evidence="2">The sequence shown here is derived from an EMBL/GenBank/DDBJ whole genome shotgun (WGS) entry which is preliminary data.</text>
</comment>
<dbReference type="Proteomes" id="UP001600888">
    <property type="component" value="Unassembled WGS sequence"/>
</dbReference>
<organism evidence="2 3">
    <name type="scientific">Diaporthe vaccinii</name>
    <dbReference type="NCBI Taxonomy" id="105482"/>
    <lineage>
        <taxon>Eukaryota</taxon>
        <taxon>Fungi</taxon>
        <taxon>Dikarya</taxon>
        <taxon>Ascomycota</taxon>
        <taxon>Pezizomycotina</taxon>
        <taxon>Sordariomycetes</taxon>
        <taxon>Sordariomycetidae</taxon>
        <taxon>Diaporthales</taxon>
        <taxon>Diaporthaceae</taxon>
        <taxon>Diaporthe</taxon>
        <taxon>Diaporthe eres species complex</taxon>
    </lineage>
</organism>
<keyword evidence="3" id="KW-1185">Reference proteome</keyword>
<feature type="compositionally biased region" description="Low complexity" evidence="1">
    <location>
        <begin position="52"/>
        <end position="63"/>
    </location>
</feature>
<evidence type="ECO:0000313" key="2">
    <source>
        <dbReference type="EMBL" id="KAL2273622.1"/>
    </source>
</evidence>
<name>A0ABR4DTB9_9PEZI</name>
<feature type="compositionally biased region" description="Basic and acidic residues" evidence="1">
    <location>
        <begin position="68"/>
        <end position="77"/>
    </location>
</feature>
<feature type="region of interest" description="Disordered" evidence="1">
    <location>
        <begin position="52"/>
        <end position="77"/>
    </location>
</feature>
<evidence type="ECO:0000256" key="1">
    <source>
        <dbReference type="SAM" id="MobiDB-lite"/>
    </source>
</evidence>
<evidence type="ECO:0000313" key="3">
    <source>
        <dbReference type="Proteomes" id="UP001600888"/>
    </source>
</evidence>
<gene>
    <name evidence="2" type="ORF">FJTKL_04163</name>
</gene>
<sequence>MIGPFTPSIHKGFAHAGIPMQVHHRGPSRKTLSSCCSSSCHLVRHCSSILSGLSSSKGPPSASFQRGFIERSGHAAK</sequence>
<protein>
    <submittedName>
        <fullName evidence="2">Uncharacterized protein</fullName>
    </submittedName>
</protein>
<dbReference type="EMBL" id="JBAWTH010000176">
    <property type="protein sequence ID" value="KAL2273622.1"/>
    <property type="molecule type" value="Genomic_DNA"/>
</dbReference>
<proteinExistence type="predicted"/>